<dbReference type="OMA" id="PYLWITS"/>
<evidence type="ECO:0000256" key="4">
    <source>
        <dbReference type="ARBA" id="ARBA00022989"/>
    </source>
</evidence>
<feature type="domain" description="Ionotropic glutamate receptor L-glutamate and glycine-binding" evidence="13">
    <location>
        <begin position="8"/>
        <end position="49"/>
    </location>
</feature>
<reference evidence="14 15" key="1">
    <citation type="journal article" date="2018" name="Nat. Genet.">
        <title>The Rosa genome provides new insights in the design of modern roses.</title>
        <authorList>
            <person name="Bendahmane M."/>
        </authorList>
    </citation>
    <scope>NUCLEOTIDE SEQUENCE [LARGE SCALE GENOMIC DNA]</scope>
    <source>
        <strain evidence="15">cv. Old Blush</strain>
    </source>
</reference>
<evidence type="ECO:0000256" key="1">
    <source>
        <dbReference type="ARBA" id="ARBA00004141"/>
    </source>
</evidence>
<dbReference type="Gene3D" id="3.40.190.10">
    <property type="entry name" value="Periplasmic binding protein-like II"/>
    <property type="match status" value="1"/>
</dbReference>
<sequence length="115" mass="13068">MSFITLNPLLHTKYDAAVGDITITSNRSQYVDFTLPYTDFGLGLLVRNEKNMWIFFKPLSPYLWITSAAFFVLTGCVVWIIEGPTNEEFQGTAEEQIGTVMWFSFSTLVFALGKH</sequence>
<evidence type="ECO:0000256" key="9">
    <source>
        <dbReference type="ARBA" id="ARBA00023286"/>
    </source>
</evidence>
<keyword evidence="5" id="KW-0406">Ion transport</keyword>
<gene>
    <name evidence="14" type="ORF">RchiOBHm_Chr5g0063051</name>
</gene>
<keyword evidence="9" id="KW-1071">Ligand-gated ion channel</keyword>
<comment type="caution">
    <text evidence="14">The sequence shown here is derived from an EMBL/GenBank/DDBJ whole genome shotgun (WGS) entry which is preliminary data.</text>
</comment>
<dbReference type="Pfam" id="PF10613">
    <property type="entry name" value="Lig_chan-Glu_bd"/>
    <property type="match status" value="1"/>
</dbReference>
<feature type="domain" description="Ionotropic glutamate receptor C-terminal" evidence="12">
    <location>
        <begin position="63"/>
        <end position="111"/>
    </location>
</feature>
<evidence type="ECO:0000256" key="6">
    <source>
        <dbReference type="ARBA" id="ARBA00023136"/>
    </source>
</evidence>
<dbReference type="Proteomes" id="UP000238479">
    <property type="component" value="Chromosome 5"/>
</dbReference>
<accession>A0A2P6QIC0</accession>
<dbReference type="InterPro" id="IPR019594">
    <property type="entry name" value="Glu/Gly-bd"/>
</dbReference>
<evidence type="ECO:0000256" key="10">
    <source>
        <dbReference type="ARBA" id="ARBA00023303"/>
    </source>
</evidence>
<keyword evidence="3 11" id="KW-0812">Transmembrane</keyword>
<keyword evidence="4 11" id="KW-1133">Transmembrane helix</keyword>
<evidence type="ECO:0000256" key="2">
    <source>
        <dbReference type="ARBA" id="ARBA00022448"/>
    </source>
</evidence>
<organism evidence="14 15">
    <name type="scientific">Rosa chinensis</name>
    <name type="common">China rose</name>
    <dbReference type="NCBI Taxonomy" id="74649"/>
    <lineage>
        <taxon>Eukaryota</taxon>
        <taxon>Viridiplantae</taxon>
        <taxon>Streptophyta</taxon>
        <taxon>Embryophyta</taxon>
        <taxon>Tracheophyta</taxon>
        <taxon>Spermatophyta</taxon>
        <taxon>Magnoliopsida</taxon>
        <taxon>eudicotyledons</taxon>
        <taxon>Gunneridae</taxon>
        <taxon>Pentapetalae</taxon>
        <taxon>rosids</taxon>
        <taxon>fabids</taxon>
        <taxon>Rosales</taxon>
        <taxon>Rosaceae</taxon>
        <taxon>Rosoideae</taxon>
        <taxon>Rosoideae incertae sedis</taxon>
        <taxon>Rosa</taxon>
    </lineage>
</organism>
<evidence type="ECO:0000256" key="5">
    <source>
        <dbReference type="ARBA" id="ARBA00023065"/>
    </source>
</evidence>
<proteinExistence type="predicted"/>
<dbReference type="GO" id="GO:0016020">
    <property type="term" value="C:membrane"/>
    <property type="evidence" value="ECO:0007669"/>
    <property type="project" value="UniProtKB-SubCell"/>
</dbReference>
<dbReference type="InterPro" id="IPR001320">
    <property type="entry name" value="Iontro_rcpt_C"/>
</dbReference>
<dbReference type="EMBL" id="PDCK01000043">
    <property type="protein sequence ID" value="PRQ33921.1"/>
    <property type="molecule type" value="Genomic_DNA"/>
</dbReference>
<keyword evidence="7 14" id="KW-0675">Receptor</keyword>
<evidence type="ECO:0000256" key="8">
    <source>
        <dbReference type="ARBA" id="ARBA00023180"/>
    </source>
</evidence>
<comment type="subcellular location">
    <subcellularLocation>
        <location evidence="1">Membrane</location>
        <topology evidence="1">Multi-pass membrane protein</topology>
    </subcellularLocation>
</comment>
<evidence type="ECO:0000259" key="12">
    <source>
        <dbReference type="Pfam" id="PF00060"/>
    </source>
</evidence>
<evidence type="ECO:0000256" key="11">
    <source>
        <dbReference type="SAM" id="Phobius"/>
    </source>
</evidence>
<keyword evidence="15" id="KW-1185">Reference proteome</keyword>
<dbReference type="Gramene" id="PRQ33921">
    <property type="protein sequence ID" value="PRQ33921"/>
    <property type="gene ID" value="RchiOBHm_Chr5g0063051"/>
</dbReference>
<evidence type="ECO:0000313" key="15">
    <source>
        <dbReference type="Proteomes" id="UP000238479"/>
    </source>
</evidence>
<keyword evidence="2" id="KW-0813">Transport</keyword>
<dbReference type="Gene3D" id="1.10.287.70">
    <property type="match status" value="1"/>
</dbReference>
<feature type="transmembrane region" description="Helical" evidence="11">
    <location>
        <begin position="96"/>
        <end position="113"/>
    </location>
</feature>
<feature type="transmembrane region" description="Helical" evidence="11">
    <location>
        <begin position="62"/>
        <end position="81"/>
    </location>
</feature>
<keyword evidence="8" id="KW-0325">Glycoprotein</keyword>
<evidence type="ECO:0000256" key="3">
    <source>
        <dbReference type="ARBA" id="ARBA00022692"/>
    </source>
</evidence>
<name>A0A2P6QIC0_ROSCH</name>
<keyword evidence="6 11" id="KW-0472">Membrane</keyword>
<evidence type="ECO:0000259" key="13">
    <source>
        <dbReference type="Pfam" id="PF10613"/>
    </source>
</evidence>
<dbReference type="Pfam" id="PF00060">
    <property type="entry name" value="Lig_chan"/>
    <property type="match status" value="1"/>
</dbReference>
<dbReference type="InterPro" id="IPR015683">
    <property type="entry name" value="Ionotropic_Glu_rcpt"/>
</dbReference>
<keyword evidence="10" id="KW-0407">Ion channel</keyword>
<dbReference type="GO" id="GO:0015276">
    <property type="term" value="F:ligand-gated monoatomic ion channel activity"/>
    <property type="evidence" value="ECO:0007669"/>
    <property type="project" value="InterPro"/>
</dbReference>
<evidence type="ECO:0000313" key="14">
    <source>
        <dbReference type="EMBL" id="PRQ33921.1"/>
    </source>
</evidence>
<protein>
    <submittedName>
        <fullName evidence="14">Putative ionotropic glutamate receptor, metazoa</fullName>
    </submittedName>
</protein>
<evidence type="ECO:0000256" key="7">
    <source>
        <dbReference type="ARBA" id="ARBA00023170"/>
    </source>
</evidence>
<dbReference type="AlphaFoldDB" id="A0A2P6QIC0"/>
<dbReference type="SUPFAM" id="SSF53850">
    <property type="entry name" value="Periplasmic binding protein-like II"/>
    <property type="match status" value="1"/>
</dbReference>
<dbReference type="PANTHER" id="PTHR18966">
    <property type="entry name" value="IONOTROPIC GLUTAMATE RECEPTOR"/>
    <property type="match status" value="1"/>
</dbReference>